<evidence type="ECO:0000256" key="6">
    <source>
        <dbReference type="PIRNR" id="PIRNR037274"/>
    </source>
</evidence>
<feature type="region of interest" description="Disordered" evidence="7">
    <location>
        <begin position="225"/>
        <end position="250"/>
    </location>
</feature>
<dbReference type="EMBL" id="JAUJYN010000009">
    <property type="protein sequence ID" value="KAK1264242.1"/>
    <property type="molecule type" value="Genomic_DNA"/>
</dbReference>
<dbReference type="Gene3D" id="2.20.110.10">
    <property type="entry name" value="Histone H3 K4-specific methyltransferase SET7/9 N-terminal domain"/>
    <property type="match status" value="4"/>
</dbReference>
<dbReference type="SMART" id="SM00330">
    <property type="entry name" value="PIPKc"/>
    <property type="match status" value="1"/>
</dbReference>
<evidence type="ECO:0000256" key="5">
    <source>
        <dbReference type="ARBA" id="ARBA00022840"/>
    </source>
</evidence>
<dbReference type="CDD" id="cd17302">
    <property type="entry name" value="PIPKc_AtPIP5K_like"/>
    <property type="match status" value="1"/>
</dbReference>
<evidence type="ECO:0000259" key="8">
    <source>
        <dbReference type="PROSITE" id="PS51455"/>
    </source>
</evidence>
<reference evidence="9" key="2">
    <citation type="submission" date="2023-06" db="EMBL/GenBank/DDBJ databases">
        <authorList>
            <person name="Ma L."/>
            <person name="Liu K.-W."/>
            <person name="Li Z."/>
            <person name="Hsiao Y.-Y."/>
            <person name="Qi Y."/>
            <person name="Fu T."/>
            <person name="Tang G."/>
            <person name="Zhang D."/>
            <person name="Sun W.-H."/>
            <person name="Liu D.-K."/>
            <person name="Li Y."/>
            <person name="Chen G.-Z."/>
            <person name="Liu X.-D."/>
            <person name="Liao X.-Y."/>
            <person name="Jiang Y.-T."/>
            <person name="Yu X."/>
            <person name="Hao Y."/>
            <person name="Huang J."/>
            <person name="Zhao X.-W."/>
            <person name="Ke S."/>
            <person name="Chen Y.-Y."/>
            <person name="Wu W.-L."/>
            <person name="Hsu J.-L."/>
            <person name="Lin Y.-F."/>
            <person name="Huang M.-D."/>
            <person name="Li C.-Y."/>
            <person name="Huang L."/>
            <person name="Wang Z.-W."/>
            <person name="Zhao X."/>
            <person name="Zhong W.-Y."/>
            <person name="Peng D.-H."/>
            <person name="Ahmad S."/>
            <person name="Lan S."/>
            <person name="Zhang J.-S."/>
            <person name="Tsai W.-C."/>
            <person name="Van De Peer Y."/>
            <person name="Liu Z.-J."/>
        </authorList>
    </citation>
    <scope>NUCLEOTIDE SEQUENCE</scope>
    <source>
        <strain evidence="9">SCP</strain>
        <tissue evidence="9">Leaves</tissue>
    </source>
</reference>
<protein>
    <recommendedName>
        <fullName evidence="6">Phosphatidylinositol 4-phosphate 5-kinase</fullName>
        <ecNumber evidence="6">2.7.1.68</ecNumber>
    </recommendedName>
</protein>
<evidence type="ECO:0000256" key="1">
    <source>
        <dbReference type="ARBA" id="ARBA00022679"/>
    </source>
</evidence>
<evidence type="ECO:0000256" key="3">
    <source>
        <dbReference type="ARBA" id="ARBA00022741"/>
    </source>
</evidence>
<organism evidence="9 10">
    <name type="scientific">Acorus gramineus</name>
    <name type="common">Dwarf sweet flag</name>
    <dbReference type="NCBI Taxonomy" id="55184"/>
    <lineage>
        <taxon>Eukaryota</taxon>
        <taxon>Viridiplantae</taxon>
        <taxon>Streptophyta</taxon>
        <taxon>Embryophyta</taxon>
        <taxon>Tracheophyta</taxon>
        <taxon>Spermatophyta</taxon>
        <taxon>Magnoliopsida</taxon>
        <taxon>Liliopsida</taxon>
        <taxon>Acoraceae</taxon>
        <taxon>Acorus</taxon>
    </lineage>
</organism>
<proteinExistence type="predicted"/>
<dbReference type="AlphaFoldDB" id="A0AAV9AJI6"/>
<dbReference type="GO" id="GO:0046854">
    <property type="term" value="P:phosphatidylinositol phosphate biosynthetic process"/>
    <property type="evidence" value="ECO:0007669"/>
    <property type="project" value="TreeGrafter"/>
</dbReference>
<dbReference type="InterPro" id="IPR002498">
    <property type="entry name" value="PInositol-4-P-4/5-kinase_core"/>
</dbReference>
<dbReference type="InterPro" id="IPR023610">
    <property type="entry name" value="PInositol-4/5-P-5/4-kinase"/>
</dbReference>
<evidence type="ECO:0000256" key="2">
    <source>
        <dbReference type="ARBA" id="ARBA00022737"/>
    </source>
</evidence>
<dbReference type="PANTHER" id="PTHR23086:SF25">
    <property type="entry name" value="PHOSPHATIDYLINOSITOL 4-PHOSPHATE 5-KINASE 8"/>
    <property type="match status" value="1"/>
</dbReference>
<dbReference type="SUPFAM" id="SSF82185">
    <property type="entry name" value="Histone H3 K4-specific methyltransferase SET7/9 N-terminal domain"/>
    <property type="match status" value="2"/>
</dbReference>
<dbReference type="GO" id="GO:0016308">
    <property type="term" value="F:1-phosphatidylinositol-4-phosphate 5-kinase activity"/>
    <property type="evidence" value="ECO:0007669"/>
    <property type="project" value="UniProtKB-UniRule"/>
</dbReference>
<evidence type="ECO:0000313" key="10">
    <source>
        <dbReference type="Proteomes" id="UP001179952"/>
    </source>
</evidence>
<dbReference type="InterPro" id="IPR017163">
    <property type="entry name" value="PIno-4-P-5_kinase_pln"/>
</dbReference>
<dbReference type="Gene3D" id="3.30.810.10">
    <property type="entry name" value="2-Layer Sandwich"/>
    <property type="match status" value="2"/>
</dbReference>
<dbReference type="GO" id="GO:0005524">
    <property type="term" value="F:ATP binding"/>
    <property type="evidence" value="ECO:0007669"/>
    <property type="project" value="UniProtKB-UniRule"/>
</dbReference>
<dbReference type="PROSITE" id="PS51455">
    <property type="entry name" value="PIPK"/>
    <property type="match status" value="1"/>
</dbReference>
<evidence type="ECO:0000256" key="7">
    <source>
        <dbReference type="SAM" id="MobiDB-lite"/>
    </source>
</evidence>
<keyword evidence="4 6" id="KW-0418">Kinase</keyword>
<gene>
    <name evidence="9" type="ORF">QJS04_geneDACA018602</name>
</gene>
<dbReference type="Pfam" id="PF01504">
    <property type="entry name" value="PIP5K"/>
    <property type="match status" value="2"/>
</dbReference>
<dbReference type="SMART" id="SM00698">
    <property type="entry name" value="MORN"/>
    <property type="match status" value="8"/>
</dbReference>
<keyword evidence="5 6" id="KW-0067">ATP-binding</keyword>
<accession>A0AAV9AJI6</accession>
<dbReference type="InterPro" id="IPR003409">
    <property type="entry name" value="MORN"/>
</dbReference>
<dbReference type="EC" id="2.7.1.68" evidence="6"/>
<reference evidence="9" key="1">
    <citation type="journal article" date="2023" name="Nat. Commun.">
        <title>Diploid and tetraploid genomes of Acorus and the evolution of monocots.</title>
        <authorList>
            <person name="Ma L."/>
            <person name="Liu K.W."/>
            <person name="Li Z."/>
            <person name="Hsiao Y.Y."/>
            <person name="Qi Y."/>
            <person name="Fu T."/>
            <person name="Tang G.D."/>
            <person name="Zhang D."/>
            <person name="Sun W.H."/>
            <person name="Liu D.K."/>
            <person name="Li Y."/>
            <person name="Chen G.Z."/>
            <person name="Liu X.D."/>
            <person name="Liao X.Y."/>
            <person name="Jiang Y.T."/>
            <person name="Yu X."/>
            <person name="Hao Y."/>
            <person name="Huang J."/>
            <person name="Zhao X.W."/>
            <person name="Ke S."/>
            <person name="Chen Y.Y."/>
            <person name="Wu W.L."/>
            <person name="Hsu J.L."/>
            <person name="Lin Y.F."/>
            <person name="Huang M.D."/>
            <person name="Li C.Y."/>
            <person name="Huang L."/>
            <person name="Wang Z.W."/>
            <person name="Zhao X."/>
            <person name="Zhong W.Y."/>
            <person name="Peng D.H."/>
            <person name="Ahmad S."/>
            <person name="Lan S."/>
            <person name="Zhang J.S."/>
            <person name="Tsai W.C."/>
            <person name="Van de Peer Y."/>
            <person name="Liu Z.J."/>
        </authorList>
    </citation>
    <scope>NUCLEOTIDE SEQUENCE</scope>
    <source>
        <strain evidence="9">SCP</strain>
    </source>
</reference>
<dbReference type="Proteomes" id="UP001179952">
    <property type="component" value="Unassembled WGS sequence"/>
</dbReference>
<dbReference type="Pfam" id="PF02493">
    <property type="entry name" value="MORN"/>
    <property type="match status" value="8"/>
</dbReference>
<dbReference type="InterPro" id="IPR027483">
    <property type="entry name" value="PInositol-4-P-4/5-kinase_C_sf"/>
</dbReference>
<dbReference type="PANTHER" id="PTHR23086">
    <property type="entry name" value="PHOSPHATIDYLINOSITOL-4-PHOSPHATE 5-KINASE"/>
    <property type="match status" value="1"/>
</dbReference>
<keyword evidence="1 6" id="KW-0808">Transferase</keyword>
<feature type="domain" description="PIPK" evidence="8">
    <location>
        <begin position="352"/>
        <end position="747"/>
    </location>
</feature>
<name>A0AAV9AJI6_ACOGR</name>
<keyword evidence="10" id="KW-1185">Reference proteome</keyword>
<dbReference type="Gene3D" id="3.30.800.10">
    <property type="entry name" value="Phosphatidylinositol Phosphate Kinase II Beta"/>
    <property type="match status" value="1"/>
</dbReference>
<comment type="caution">
    <text evidence="9">The sequence shown here is derived from an EMBL/GenBank/DDBJ whole genome shotgun (WGS) entry which is preliminary data.</text>
</comment>
<sequence>MGDLQRVDEKILPNGDIYIGNLEGLLPHGMGKYIWLDGTIYEGEWEKSKMTGKGRISWPSGAKYEGDFCGGFIHGSGTFSGPDGSIYTGPWLMNKQNGHGRKSYSNLDVYEGSWKEGIQEGIGRYVWSTGNAYIGNWKGGKMCGRGVMKWVNGNLFDGFWQDGLEHGSGYYKFADGGFYFGTWSRGLKDGRGTFFPAGSRLPPVKRWYDSVGYFDGQQSRLHCTTRLSSSEELQNGKPRARSTGSDRRSISNFFKGSGRISHRSTSLNGLWSFHDFLGELPLQESDVMSSSSLDEGQPSPKDENVTVYERDYMQGILMMERIRDKRLSKKSKWLRKCKEKEGTKPGETIIKGHKSYHLMLNLQLGIRYSVGKITPVPVRQVRSSDFGPQARIRMHFPKEDSIFHCFFNQCILNDMLENDESFRNLREMFKIDAADYMMSICGCDGLKELSSPGKSGSIFYLSQDERFVIKTLKKPELKILLKMLPKYYNHVESHDNTLITKFFGLHQIKLKGGHKVRFVVMGNMFCTELHIHRRYDLKGSSHGRSSDPNKINGNTTLKDLDLSYVFHMQKSWRESLFKAPEHLKDILETPDAHATSSADNGEVSLVGEPPISPRGLLLVTHEPGSISAIQGSHIRGCGLKVSAAGDREVDLLLRGTGRLRVQLGVNMPAKATHKVLHDEGLDSIETDLFEACDVVLYLGIIDILQDYNVIKKIEHTHKSLLFDPLSISAVEPKLYSKRFISFLEKVFPEQCGWGLGQTVDITGDLNACDMQWKDKVQQEKDKYLPKKFETIQGWSNSTPVTNNQD</sequence>
<comment type="catalytic activity">
    <reaction evidence="6">
        <text>a 1,2-diacyl-sn-glycero-3-phospho-(1D-myo-inositol 4-phosphate) + ATP = a 1,2-diacyl-sn-glycero-3-phospho-(1D-myo-inositol-4,5-bisphosphate) + ADP + H(+)</text>
        <dbReference type="Rhea" id="RHEA:14425"/>
        <dbReference type="ChEBI" id="CHEBI:15378"/>
        <dbReference type="ChEBI" id="CHEBI:30616"/>
        <dbReference type="ChEBI" id="CHEBI:58178"/>
        <dbReference type="ChEBI" id="CHEBI:58456"/>
        <dbReference type="ChEBI" id="CHEBI:456216"/>
        <dbReference type="EC" id="2.7.1.68"/>
    </reaction>
</comment>
<keyword evidence="3 6" id="KW-0547">Nucleotide-binding</keyword>
<dbReference type="GO" id="GO:0005886">
    <property type="term" value="C:plasma membrane"/>
    <property type="evidence" value="ECO:0007669"/>
    <property type="project" value="TreeGrafter"/>
</dbReference>
<evidence type="ECO:0000256" key="4">
    <source>
        <dbReference type="ARBA" id="ARBA00022777"/>
    </source>
</evidence>
<dbReference type="PIRSF" id="PIRSF037274">
    <property type="entry name" value="PIP5K_plant_prd"/>
    <property type="match status" value="1"/>
</dbReference>
<evidence type="ECO:0000313" key="9">
    <source>
        <dbReference type="EMBL" id="KAK1264242.1"/>
    </source>
</evidence>
<dbReference type="InterPro" id="IPR027484">
    <property type="entry name" value="PInositol-4-P-5-kinase_N"/>
</dbReference>
<dbReference type="SUPFAM" id="SSF56104">
    <property type="entry name" value="SAICAR synthase-like"/>
    <property type="match status" value="1"/>
</dbReference>
<keyword evidence="2" id="KW-0677">Repeat</keyword>